<accession>A0A7K1UHH0</accession>
<organism evidence="2 3">
    <name type="scientific">Nesterenkonia alkaliphila</name>
    <dbReference type="NCBI Taxonomy" id="1463631"/>
    <lineage>
        <taxon>Bacteria</taxon>
        <taxon>Bacillati</taxon>
        <taxon>Actinomycetota</taxon>
        <taxon>Actinomycetes</taxon>
        <taxon>Micrococcales</taxon>
        <taxon>Micrococcaceae</taxon>
        <taxon>Nesterenkonia</taxon>
    </lineage>
</organism>
<keyword evidence="3" id="KW-1185">Reference proteome</keyword>
<sequence>MPLLSRSRWRLSPRASWCHCTPVLPATSRRTASTSTDRLDPRDRRRLLGHFGSAVAVAVLVLAPALGCAAQVPEHRVVLAHQRTDEVYAEYEVAQGAVITQTWIHSIELSPWTDYYRVEIPEDGSEPHLVLASTEFEEYGAGMPLDEGDVTFGGGRIRIDNIDRKFDTISWFHSHKAEYELTVGDRVRISADQLPDREPIELRIETAP</sequence>
<keyword evidence="1" id="KW-0812">Transmembrane</keyword>
<name>A0A7K1UHH0_9MICC</name>
<dbReference type="EMBL" id="WRPM01000038">
    <property type="protein sequence ID" value="MVT25856.1"/>
    <property type="molecule type" value="Genomic_DNA"/>
</dbReference>
<reference evidence="2 3" key="1">
    <citation type="submission" date="2019-12" db="EMBL/GenBank/DDBJ databases">
        <title>Nesterenkonia muleiensis sp. nov., a novel actinobacterium isolated from sap of Populus euphratica.</title>
        <authorList>
            <person name="Wang R."/>
        </authorList>
    </citation>
    <scope>NUCLEOTIDE SEQUENCE [LARGE SCALE GENOMIC DNA]</scope>
    <source>
        <strain evidence="2 3">F10</strain>
    </source>
</reference>
<evidence type="ECO:0000313" key="3">
    <source>
        <dbReference type="Proteomes" id="UP000460157"/>
    </source>
</evidence>
<comment type="caution">
    <text evidence="2">The sequence shown here is derived from an EMBL/GenBank/DDBJ whole genome shotgun (WGS) entry which is preliminary data.</text>
</comment>
<dbReference type="Proteomes" id="UP000460157">
    <property type="component" value="Unassembled WGS sequence"/>
</dbReference>
<dbReference type="Pfam" id="PF08905">
    <property type="entry name" value="DUF1850"/>
    <property type="match status" value="1"/>
</dbReference>
<keyword evidence="1" id="KW-0472">Membrane</keyword>
<gene>
    <name evidence="2" type="ORF">GNZ21_05690</name>
</gene>
<protein>
    <submittedName>
        <fullName evidence="2">DUF1850 domain-containing protein</fullName>
    </submittedName>
</protein>
<feature type="transmembrane region" description="Helical" evidence="1">
    <location>
        <begin position="47"/>
        <end position="66"/>
    </location>
</feature>
<dbReference type="InterPro" id="IPR015001">
    <property type="entry name" value="DUF1850"/>
</dbReference>
<evidence type="ECO:0000313" key="2">
    <source>
        <dbReference type="EMBL" id="MVT25856.1"/>
    </source>
</evidence>
<proteinExistence type="predicted"/>
<dbReference type="AlphaFoldDB" id="A0A7K1UHH0"/>
<keyword evidence="1" id="KW-1133">Transmembrane helix</keyword>
<evidence type="ECO:0000256" key="1">
    <source>
        <dbReference type="SAM" id="Phobius"/>
    </source>
</evidence>